<evidence type="ECO:0000259" key="18">
    <source>
        <dbReference type="PROSITE" id="PS50853"/>
    </source>
</evidence>
<keyword evidence="13" id="KW-0829">Tyrosine-protein kinase</keyword>
<dbReference type="GO" id="GO:0005524">
    <property type="term" value="F:ATP binding"/>
    <property type="evidence" value="ECO:0007669"/>
    <property type="project" value="UniProtKB-KW"/>
</dbReference>
<dbReference type="GO" id="GO:0004714">
    <property type="term" value="F:transmembrane receptor protein tyrosine kinase activity"/>
    <property type="evidence" value="ECO:0007669"/>
    <property type="project" value="UniProtKB-EC"/>
</dbReference>
<dbReference type="EC" id="2.7.10.1" evidence="2"/>
<feature type="compositionally biased region" description="Gly residues" evidence="17">
    <location>
        <begin position="146"/>
        <end position="175"/>
    </location>
</feature>
<comment type="subcellular location">
    <subcellularLocation>
        <location evidence="1">Cell membrane</location>
        <topology evidence="1">Single-pass type I membrane protein</topology>
    </subcellularLocation>
</comment>
<protein>
    <recommendedName>
        <fullName evidence="2">receptor protein-tyrosine kinase</fullName>
        <ecNumber evidence="2">2.7.10.1</ecNumber>
    </recommendedName>
</protein>
<keyword evidence="8" id="KW-0547">Nucleotide-binding</keyword>
<evidence type="ECO:0000256" key="5">
    <source>
        <dbReference type="ARBA" id="ARBA00022692"/>
    </source>
</evidence>
<evidence type="ECO:0000256" key="3">
    <source>
        <dbReference type="ARBA" id="ARBA00022475"/>
    </source>
</evidence>
<evidence type="ECO:0000256" key="4">
    <source>
        <dbReference type="ARBA" id="ARBA00022679"/>
    </source>
</evidence>
<dbReference type="SUPFAM" id="SSF49265">
    <property type="entry name" value="Fibronectin type III"/>
    <property type="match status" value="1"/>
</dbReference>
<keyword evidence="4" id="KW-0808">Transferase</keyword>
<evidence type="ECO:0000256" key="11">
    <source>
        <dbReference type="ARBA" id="ARBA00022989"/>
    </source>
</evidence>
<gene>
    <name evidence="19" type="ORF">SAMN05216285_2239</name>
</gene>
<feature type="region of interest" description="Disordered" evidence="17">
    <location>
        <begin position="72"/>
        <end position="93"/>
    </location>
</feature>
<proteinExistence type="predicted"/>
<dbReference type="InterPro" id="IPR003961">
    <property type="entry name" value="FN3_dom"/>
</dbReference>
<reference evidence="20" key="1">
    <citation type="submission" date="2016-10" db="EMBL/GenBank/DDBJ databases">
        <authorList>
            <person name="Varghese N."/>
        </authorList>
    </citation>
    <scope>NUCLEOTIDE SEQUENCE [LARGE SCALE GENOMIC DNA]</scope>
    <source>
        <strain evidence="20">CGMCC 1.12284</strain>
    </source>
</reference>
<feature type="domain" description="Fibronectin type-III" evidence="18">
    <location>
        <begin position="246"/>
        <end position="336"/>
    </location>
</feature>
<organism evidence="19 20">
    <name type="scientific">Natrinema salifodinae</name>
    <dbReference type="NCBI Taxonomy" id="1202768"/>
    <lineage>
        <taxon>Archaea</taxon>
        <taxon>Methanobacteriati</taxon>
        <taxon>Methanobacteriota</taxon>
        <taxon>Stenosarchaea group</taxon>
        <taxon>Halobacteria</taxon>
        <taxon>Halobacteriales</taxon>
        <taxon>Natrialbaceae</taxon>
        <taxon>Natrinema</taxon>
    </lineage>
</organism>
<evidence type="ECO:0000256" key="12">
    <source>
        <dbReference type="ARBA" id="ARBA00023136"/>
    </source>
</evidence>
<keyword evidence="15" id="KW-0675">Receptor</keyword>
<dbReference type="InterPro" id="IPR013783">
    <property type="entry name" value="Ig-like_fold"/>
</dbReference>
<accession>A0A1I0P861</accession>
<dbReference type="CDD" id="cd00063">
    <property type="entry name" value="FN3"/>
    <property type="match status" value="1"/>
</dbReference>
<name>A0A1I0P861_9EURY</name>
<keyword evidence="16" id="KW-0325">Glycoprotein</keyword>
<keyword evidence="10" id="KW-0067">ATP-binding</keyword>
<dbReference type="Gene3D" id="2.60.40.10">
    <property type="entry name" value="Immunoglobulins"/>
    <property type="match status" value="2"/>
</dbReference>
<sequence length="509" mass="51654">MATYVFDTPGEHTWTVPEEGTSMTIEAYGAGGGHSRGGAGGYAVGDRDDLIGETITINVGGAGEQNAGGINGGARGGRCSDDPSQNGYGGGGASDVRYGGSTLDDRIIVAGGGGGAPYTDSYQGGDGGGLQGEDGEEHYDIGYGGGGTQTSGGSGAGGYGQESGVDGSFGAGGRAGDSDQIYDGAGGGGGGWYGGGGGAASLNDSAVGGGGGSSYISDVTDASTTIGGGASPDTDGQVVITITVDPPTNVSAQQAGDSSVDLSWDAEINADEYRIYRATSTGSSLSDYSQVGSTTSASYTDTGLINGRSYYYRVTTVGGSSESDPSDEASATTALPTPTVDVVETAFREVTVDYADSDDNPDGNLTLERQVNSMTTIETSSPGDHQYIDTDILDGVTHEYTVRRDTGDATRSVSESVLTELPAVESLSVESVDGRYVTLSWTDPSNNADGYRLLLQRPADSSYSQDGSDFDPVVEGETKTVTTTELLDGQEYSATVETYTAETSTREDQ</sequence>
<dbReference type="RefSeq" id="WP_074854710.1">
    <property type="nucleotide sequence ID" value="NZ_JROF01000063.1"/>
</dbReference>
<evidence type="ECO:0000313" key="19">
    <source>
        <dbReference type="EMBL" id="SEW10236.1"/>
    </source>
</evidence>
<dbReference type="InterPro" id="IPR055163">
    <property type="entry name" value="ALK/LTK-like_GRD"/>
</dbReference>
<dbReference type="InterPro" id="IPR050991">
    <property type="entry name" value="ECM_Regulatory_Proteins"/>
</dbReference>
<dbReference type="STRING" id="1202768.SAMN05216285_2239"/>
<feature type="domain" description="Fibronectin type-III" evidence="18">
    <location>
        <begin position="423"/>
        <end position="509"/>
    </location>
</feature>
<keyword evidence="6" id="KW-0732">Signal</keyword>
<dbReference type="PROSITE" id="PS50853">
    <property type="entry name" value="FN3"/>
    <property type="match status" value="2"/>
</dbReference>
<dbReference type="PANTHER" id="PTHR46708">
    <property type="entry name" value="TENASCIN"/>
    <property type="match status" value="1"/>
</dbReference>
<dbReference type="eggNOG" id="arCOG05978">
    <property type="taxonomic scope" value="Archaea"/>
</dbReference>
<evidence type="ECO:0000256" key="8">
    <source>
        <dbReference type="ARBA" id="ARBA00022741"/>
    </source>
</evidence>
<evidence type="ECO:0000256" key="10">
    <source>
        <dbReference type="ARBA" id="ARBA00022840"/>
    </source>
</evidence>
<keyword evidence="9" id="KW-0418">Kinase</keyword>
<dbReference type="AlphaFoldDB" id="A0A1I0P861"/>
<dbReference type="InterPro" id="IPR036116">
    <property type="entry name" value="FN3_sf"/>
</dbReference>
<evidence type="ECO:0000313" key="20">
    <source>
        <dbReference type="Proteomes" id="UP000183275"/>
    </source>
</evidence>
<dbReference type="Pfam" id="PF00041">
    <property type="entry name" value="fn3"/>
    <property type="match status" value="2"/>
</dbReference>
<dbReference type="EMBL" id="FOIS01000003">
    <property type="protein sequence ID" value="SEW10236.1"/>
    <property type="molecule type" value="Genomic_DNA"/>
</dbReference>
<evidence type="ECO:0000256" key="6">
    <source>
        <dbReference type="ARBA" id="ARBA00022729"/>
    </source>
</evidence>
<evidence type="ECO:0000256" key="1">
    <source>
        <dbReference type="ARBA" id="ARBA00004251"/>
    </source>
</evidence>
<dbReference type="PANTHER" id="PTHR46708:SF2">
    <property type="entry name" value="FIBRONECTIN TYPE-III DOMAIN-CONTAINING PROTEIN"/>
    <property type="match status" value="1"/>
</dbReference>
<evidence type="ECO:0000256" key="13">
    <source>
        <dbReference type="ARBA" id="ARBA00023137"/>
    </source>
</evidence>
<evidence type="ECO:0000256" key="9">
    <source>
        <dbReference type="ARBA" id="ARBA00022777"/>
    </source>
</evidence>
<evidence type="ECO:0000256" key="7">
    <source>
        <dbReference type="ARBA" id="ARBA00022737"/>
    </source>
</evidence>
<keyword evidence="3" id="KW-1003">Cell membrane</keyword>
<evidence type="ECO:0000256" key="15">
    <source>
        <dbReference type="ARBA" id="ARBA00023170"/>
    </source>
</evidence>
<evidence type="ECO:0000256" key="16">
    <source>
        <dbReference type="ARBA" id="ARBA00023180"/>
    </source>
</evidence>
<keyword evidence="14" id="KW-1015">Disulfide bond</keyword>
<keyword evidence="12" id="KW-0472">Membrane</keyword>
<evidence type="ECO:0000256" key="2">
    <source>
        <dbReference type="ARBA" id="ARBA00011902"/>
    </source>
</evidence>
<dbReference type="GO" id="GO:0005886">
    <property type="term" value="C:plasma membrane"/>
    <property type="evidence" value="ECO:0007669"/>
    <property type="project" value="UniProtKB-SubCell"/>
</dbReference>
<keyword evidence="11" id="KW-1133">Transmembrane helix</keyword>
<evidence type="ECO:0000256" key="17">
    <source>
        <dbReference type="SAM" id="MobiDB-lite"/>
    </source>
</evidence>
<feature type="region of interest" description="Disordered" evidence="17">
    <location>
        <begin position="146"/>
        <end position="182"/>
    </location>
</feature>
<keyword evidence="5" id="KW-0812">Transmembrane</keyword>
<keyword evidence="20" id="KW-1185">Reference proteome</keyword>
<dbReference type="Pfam" id="PF12810">
    <property type="entry name" value="ALK_LTK_GRD"/>
    <property type="match status" value="1"/>
</dbReference>
<keyword evidence="7" id="KW-0677">Repeat</keyword>
<dbReference type="Proteomes" id="UP000183275">
    <property type="component" value="Unassembled WGS sequence"/>
</dbReference>
<evidence type="ECO:0000256" key="14">
    <source>
        <dbReference type="ARBA" id="ARBA00023157"/>
    </source>
</evidence>
<dbReference type="SMART" id="SM00060">
    <property type="entry name" value="FN3"/>
    <property type="match status" value="2"/>
</dbReference>